<keyword evidence="7" id="KW-1185">Reference proteome</keyword>
<evidence type="ECO:0000256" key="1">
    <source>
        <dbReference type="ARBA" id="ARBA00023015"/>
    </source>
</evidence>
<dbReference type="SUPFAM" id="SSF46689">
    <property type="entry name" value="Homeodomain-like"/>
    <property type="match status" value="1"/>
</dbReference>
<keyword evidence="1" id="KW-0805">Transcription regulation</keyword>
<dbReference type="PANTHER" id="PTHR30055">
    <property type="entry name" value="HTH-TYPE TRANSCRIPTIONAL REGULATOR RUTR"/>
    <property type="match status" value="1"/>
</dbReference>
<dbReference type="Gene3D" id="1.10.357.10">
    <property type="entry name" value="Tetracycline Repressor, domain 2"/>
    <property type="match status" value="1"/>
</dbReference>
<feature type="domain" description="HTH tetR-type" evidence="5">
    <location>
        <begin position="11"/>
        <end position="71"/>
    </location>
</feature>
<dbReference type="InterPro" id="IPR009057">
    <property type="entry name" value="Homeodomain-like_sf"/>
</dbReference>
<dbReference type="PRINTS" id="PR00455">
    <property type="entry name" value="HTHTETR"/>
</dbReference>
<dbReference type="EMBL" id="JAROCY010000002">
    <property type="protein sequence ID" value="MDF8332200.1"/>
    <property type="molecule type" value="Genomic_DNA"/>
</dbReference>
<name>A0ABT6CE45_9SPHN</name>
<evidence type="ECO:0000256" key="3">
    <source>
        <dbReference type="ARBA" id="ARBA00023163"/>
    </source>
</evidence>
<dbReference type="PANTHER" id="PTHR30055:SF181">
    <property type="entry name" value="BLR6905 PROTEIN"/>
    <property type="match status" value="1"/>
</dbReference>
<evidence type="ECO:0000256" key="4">
    <source>
        <dbReference type="PROSITE-ProRule" id="PRU00335"/>
    </source>
</evidence>
<dbReference type="InterPro" id="IPR011075">
    <property type="entry name" value="TetR_C"/>
</dbReference>
<comment type="caution">
    <text evidence="6">The sequence shown here is derived from an EMBL/GenBank/DDBJ whole genome shotgun (WGS) entry which is preliminary data.</text>
</comment>
<evidence type="ECO:0000259" key="5">
    <source>
        <dbReference type="PROSITE" id="PS50977"/>
    </source>
</evidence>
<dbReference type="RefSeq" id="WP_277275357.1">
    <property type="nucleotide sequence ID" value="NZ_JAROCY010000002.1"/>
</dbReference>
<evidence type="ECO:0000256" key="2">
    <source>
        <dbReference type="ARBA" id="ARBA00023125"/>
    </source>
</evidence>
<dbReference type="InterPro" id="IPR036271">
    <property type="entry name" value="Tet_transcr_reg_TetR-rel_C_sf"/>
</dbReference>
<dbReference type="SUPFAM" id="SSF48498">
    <property type="entry name" value="Tetracyclin repressor-like, C-terminal domain"/>
    <property type="match status" value="1"/>
</dbReference>
<sequence>MAVLPAREDKESSRNLFLRAAGELMTERGSLEVSLSDIAQKAQLNSALVKYYFGSKDGLLLALTEHVLSTGIAQLQGLLEMDISVLEKLKIHINGITATYLRYPFVNRLIHLMMAKPETGAYVAKHVSRPLAEAHRRLLEEGVAAGVLVPINPMMFHLIVVGACDQLFFGQHVLKHAFDVDRIDEDLRREYTRTLLDLILNGLLVHKS</sequence>
<dbReference type="PROSITE" id="PS50977">
    <property type="entry name" value="HTH_TETR_2"/>
    <property type="match status" value="1"/>
</dbReference>
<evidence type="ECO:0000313" key="7">
    <source>
        <dbReference type="Proteomes" id="UP001222770"/>
    </source>
</evidence>
<accession>A0ABT6CE45</accession>
<dbReference type="Pfam" id="PF14514">
    <property type="entry name" value="TetR_C_9"/>
    <property type="match status" value="1"/>
</dbReference>
<dbReference type="InterPro" id="IPR050109">
    <property type="entry name" value="HTH-type_TetR-like_transc_reg"/>
</dbReference>
<dbReference type="Pfam" id="PF00440">
    <property type="entry name" value="TetR_N"/>
    <property type="match status" value="1"/>
</dbReference>
<gene>
    <name evidence="6" type="ORF">POM99_03225</name>
</gene>
<reference evidence="6 7" key="1">
    <citation type="submission" date="2023-03" db="EMBL/GenBank/DDBJ databases">
        <title>Novosphingobium cyanobacteriorum sp. nov., isolated from a eutrophic reservoir during the Microcystis bloom period.</title>
        <authorList>
            <person name="Kang M."/>
            <person name="Le V."/>
            <person name="Ko S.-R."/>
            <person name="Lee S.-A."/>
            <person name="Ahn C.-Y."/>
        </authorList>
    </citation>
    <scope>NUCLEOTIDE SEQUENCE [LARGE SCALE GENOMIC DNA]</scope>
    <source>
        <strain evidence="6 7">HBC54</strain>
    </source>
</reference>
<organism evidence="6 7">
    <name type="scientific">Novosphingobium cyanobacteriorum</name>
    <dbReference type="NCBI Taxonomy" id="3024215"/>
    <lineage>
        <taxon>Bacteria</taxon>
        <taxon>Pseudomonadati</taxon>
        <taxon>Pseudomonadota</taxon>
        <taxon>Alphaproteobacteria</taxon>
        <taxon>Sphingomonadales</taxon>
        <taxon>Sphingomonadaceae</taxon>
        <taxon>Novosphingobium</taxon>
    </lineage>
</organism>
<proteinExistence type="predicted"/>
<feature type="DNA-binding region" description="H-T-H motif" evidence="4">
    <location>
        <begin position="34"/>
        <end position="53"/>
    </location>
</feature>
<dbReference type="InterPro" id="IPR001647">
    <property type="entry name" value="HTH_TetR"/>
</dbReference>
<evidence type="ECO:0000313" key="6">
    <source>
        <dbReference type="EMBL" id="MDF8332200.1"/>
    </source>
</evidence>
<keyword evidence="2 4" id="KW-0238">DNA-binding</keyword>
<protein>
    <submittedName>
        <fullName evidence="6">TetR family transcriptional regulator</fullName>
    </submittedName>
</protein>
<keyword evidence="3" id="KW-0804">Transcription</keyword>
<dbReference type="Proteomes" id="UP001222770">
    <property type="component" value="Unassembled WGS sequence"/>
</dbReference>